<protein>
    <submittedName>
        <fullName evidence="3">Transcriptional regulator</fullName>
    </submittedName>
</protein>
<dbReference type="InterPro" id="IPR025159">
    <property type="entry name" value="AbiEi_N"/>
</dbReference>
<evidence type="ECO:0000259" key="2">
    <source>
        <dbReference type="Pfam" id="PF13338"/>
    </source>
</evidence>
<dbReference type="InterPro" id="IPR018547">
    <property type="entry name" value="AbiEi_C"/>
</dbReference>
<dbReference type="AlphaFoldDB" id="T0YX36"/>
<comment type="caution">
    <text evidence="3">The sequence shown here is derived from an EMBL/GenBank/DDBJ whole genome shotgun (WGS) entry which is preliminary data.</text>
</comment>
<feature type="domain" description="AbiEi antitoxin N-terminal" evidence="2">
    <location>
        <begin position="19"/>
        <end position="70"/>
    </location>
</feature>
<accession>T0YX36</accession>
<name>T0YX36_9ZZZZ</name>
<sequence>MRTNSTFLKTLGPQAANLVTMLHERSRAVFRLEDVRAITGLSETSARSFVRKLVDRGVAARLKPGLYVLVPFELGRERQYPGNPLVVAREIMHGEDYYLSHATAMEIHGMTTQPQLVIMVSTPAPRRSVTTLGVEFRFVRCRRKHLFGLTEHWVTKQEKVRVSDLERTIIDGLKQPEHCGGLTEVAKGLRMRRQDMNVDRLVQYARRIGVGAVLRRLGFLLETYEMAGAPDLDRLRNGLTATYVRLDPILPADGKRLRRWRLQLNVDPEELRAVVRT</sequence>
<gene>
    <name evidence="3" type="ORF">B1B_15037</name>
</gene>
<evidence type="ECO:0000313" key="3">
    <source>
        <dbReference type="EMBL" id="EQD40166.1"/>
    </source>
</evidence>
<dbReference type="Pfam" id="PF09407">
    <property type="entry name" value="AbiEi_1"/>
    <property type="match status" value="1"/>
</dbReference>
<organism evidence="3">
    <name type="scientific">mine drainage metagenome</name>
    <dbReference type="NCBI Taxonomy" id="410659"/>
    <lineage>
        <taxon>unclassified sequences</taxon>
        <taxon>metagenomes</taxon>
        <taxon>ecological metagenomes</taxon>
    </lineage>
</organism>
<reference evidence="3" key="2">
    <citation type="journal article" date="2014" name="ISME J.">
        <title>Microbial stratification in low pH oxic and suboxic macroscopic growths along an acid mine drainage.</title>
        <authorList>
            <person name="Mendez-Garcia C."/>
            <person name="Mesa V."/>
            <person name="Sprenger R.R."/>
            <person name="Richter M."/>
            <person name="Diez M.S."/>
            <person name="Solano J."/>
            <person name="Bargiela R."/>
            <person name="Golyshina O.V."/>
            <person name="Manteca A."/>
            <person name="Ramos J.L."/>
            <person name="Gallego J.R."/>
            <person name="Llorente I."/>
            <person name="Martins Dos Santos V.A."/>
            <person name="Jensen O.N."/>
            <person name="Pelaez A.I."/>
            <person name="Sanchez J."/>
            <person name="Ferrer M."/>
        </authorList>
    </citation>
    <scope>NUCLEOTIDE SEQUENCE</scope>
</reference>
<dbReference type="EMBL" id="AUZY01010000">
    <property type="protein sequence ID" value="EQD40166.1"/>
    <property type="molecule type" value="Genomic_DNA"/>
</dbReference>
<reference evidence="3" key="1">
    <citation type="submission" date="2013-08" db="EMBL/GenBank/DDBJ databases">
        <authorList>
            <person name="Mendez C."/>
            <person name="Richter M."/>
            <person name="Ferrer M."/>
            <person name="Sanchez J."/>
        </authorList>
    </citation>
    <scope>NUCLEOTIDE SEQUENCE</scope>
</reference>
<proteinExistence type="predicted"/>
<evidence type="ECO:0000259" key="1">
    <source>
        <dbReference type="Pfam" id="PF09407"/>
    </source>
</evidence>
<dbReference type="Pfam" id="PF13338">
    <property type="entry name" value="AbiEi_4"/>
    <property type="match status" value="1"/>
</dbReference>
<feature type="domain" description="AbiEi antitoxin C-terminal" evidence="1">
    <location>
        <begin position="93"/>
        <end position="222"/>
    </location>
</feature>